<evidence type="ECO:0000256" key="1">
    <source>
        <dbReference type="ARBA" id="ARBA00022435"/>
    </source>
</evidence>
<dbReference type="PANTHER" id="PTHR39559:SF1">
    <property type="entry name" value="ISOCITRATE DEHYDROGENASE KINASE_PHOSPHATASE"/>
    <property type="match status" value="1"/>
</dbReference>
<name>B8J776_ANAD2</name>
<evidence type="ECO:0000259" key="12">
    <source>
        <dbReference type="Pfam" id="PF20423"/>
    </source>
</evidence>
<dbReference type="NCBIfam" id="NF002804">
    <property type="entry name" value="PRK02946.1"/>
    <property type="match status" value="1"/>
</dbReference>
<dbReference type="GO" id="GO:0006099">
    <property type="term" value="P:tricarboxylic acid cycle"/>
    <property type="evidence" value="ECO:0007669"/>
    <property type="project" value="UniProtKB-KW"/>
</dbReference>
<dbReference type="Pfam" id="PF20423">
    <property type="entry name" value="AceK_regulatory"/>
    <property type="match status" value="1"/>
</dbReference>
<dbReference type="GO" id="GO:0004721">
    <property type="term" value="F:phosphoprotein phosphatase activity"/>
    <property type="evidence" value="ECO:0007669"/>
    <property type="project" value="UniProtKB-KW"/>
</dbReference>
<evidence type="ECO:0000256" key="5">
    <source>
        <dbReference type="ARBA" id="ARBA00022679"/>
    </source>
</evidence>
<evidence type="ECO:0000256" key="10">
    <source>
        <dbReference type="ARBA" id="ARBA00022912"/>
    </source>
</evidence>
<evidence type="ECO:0000256" key="6">
    <source>
        <dbReference type="ARBA" id="ARBA00022741"/>
    </source>
</evidence>
<dbReference type="InterPro" id="IPR046854">
    <property type="entry name" value="AceK_regulatory"/>
</dbReference>
<dbReference type="GO" id="GO:0006006">
    <property type="term" value="P:glucose metabolic process"/>
    <property type="evidence" value="ECO:0007669"/>
    <property type="project" value="InterPro"/>
</dbReference>
<dbReference type="GO" id="GO:0004674">
    <property type="term" value="F:protein serine/threonine kinase activity"/>
    <property type="evidence" value="ECO:0007669"/>
    <property type="project" value="UniProtKB-KW"/>
</dbReference>
<dbReference type="KEGG" id="acp:A2cp1_1924"/>
<keyword evidence="2" id="KW-0963">Cytoplasm</keyword>
<keyword evidence="6" id="KW-0547">Nucleotide-binding</keyword>
<dbReference type="Proteomes" id="UP000007089">
    <property type="component" value="Chromosome"/>
</dbReference>
<dbReference type="HAMAP" id="MF_00747">
    <property type="entry name" value="AceK"/>
    <property type="match status" value="1"/>
</dbReference>
<gene>
    <name evidence="13" type="ordered locus">A2cp1_1924</name>
</gene>
<evidence type="ECO:0000256" key="2">
    <source>
        <dbReference type="ARBA" id="ARBA00022490"/>
    </source>
</evidence>
<keyword evidence="10" id="KW-0904">Protein phosphatase</keyword>
<protein>
    <submittedName>
        <fullName evidence="13">(Isocitrate dehydrogenase (NADP(+))) kinase</fullName>
        <ecNumber evidence="13">2.7.11.5</ecNumber>
    </submittedName>
</protein>
<keyword evidence="4" id="KW-0816">Tricarboxylic acid cycle</keyword>
<organism evidence="13 14">
    <name type="scientific">Anaeromyxobacter dehalogenans (strain ATCC BAA-258 / DSM 21875 / 2CP-1)</name>
    <dbReference type="NCBI Taxonomy" id="455488"/>
    <lineage>
        <taxon>Bacteria</taxon>
        <taxon>Pseudomonadati</taxon>
        <taxon>Myxococcota</taxon>
        <taxon>Myxococcia</taxon>
        <taxon>Myxococcales</taxon>
        <taxon>Cystobacterineae</taxon>
        <taxon>Anaeromyxobacteraceae</taxon>
        <taxon>Anaeromyxobacter</taxon>
    </lineage>
</organism>
<evidence type="ECO:0000256" key="9">
    <source>
        <dbReference type="ARBA" id="ARBA00022840"/>
    </source>
</evidence>
<evidence type="ECO:0000313" key="14">
    <source>
        <dbReference type="Proteomes" id="UP000007089"/>
    </source>
</evidence>
<dbReference type="GO" id="GO:0005737">
    <property type="term" value="C:cytoplasm"/>
    <property type="evidence" value="ECO:0007669"/>
    <property type="project" value="InterPro"/>
</dbReference>
<accession>B8J776</accession>
<feature type="domain" description="Isocitrate dehydrogenase kinase/phosphatase (AceK) regulatory" evidence="12">
    <location>
        <begin position="13"/>
        <end position="308"/>
    </location>
</feature>
<dbReference type="GO" id="GO:0005524">
    <property type="term" value="F:ATP binding"/>
    <property type="evidence" value="ECO:0007669"/>
    <property type="project" value="UniProtKB-KW"/>
</dbReference>
<keyword evidence="9" id="KW-0067">ATP-binding</keyword>
<keyword evidence="3" id="KW-0723">Serine/threonine-protein kinase</keyword>
<dbReference type="InterPro" id="IPR046855">
    <property type="entry name" value="AceK_kinase"/>
</dbReference>
<keyword evidence="8" id="KW-0378">Hydrolase</keyword>
<dbReference type="AlphaFoldDB" id="B8J776"/>
<dbReference type="PANTHER" id="PTHR39559">
    <property type="match status" value="1"/>
</dbReference>
<keyword evidence="14" id="KW-1185">Reference proteome</keyword>
<evidence type="ECO:0000256" key="8">
    <source>
        <dbReference type="ARBA" id="ARBA00022801"/>
    </source>
</evidence>
<reference evidence="13" key="1">
    <citation type="submission" date="2009-01" db="EMBL/GenBank/DDBJ databases">
        <title>Complete sequence of Anaeromyxobacter dehalogenans 2CP-1.</title>
        <authorList>
            <consortium name="US DOE Joint Genome Institute"/>
            <person name="Lucas S."/>
            <person name="Copeland A."/>
            <person name="Lapidus A."/>
            <person name="Glavina del Rio T."/>
            <person name="Dalin E."/>
            <person name="Tice H."/>
            <person name="Bruce D."/>
            <person name="Goodwin L."/>
            <person name="Pitluck S."/>
            <person name="Saunders E."/>
            <person name="Brettin T."/>
            <person name="Detter J.C."/>
            <person name="Han C."/>
            <person name="Larimer F."/>
            <person name="Land M."/>
            <person name="Hauser L."/>
            <person name="Kyrpides N."/>
            <person name="Ovchinnikova G."/>
            <person name="Beliaev A.S."/>
            <person name="Richardson P."/>
        </authorList>
    </citation>
    <scope>NUCLEOTIDE SEQUENCE</scope>
    <source>
        <strain evidence="13">2CP-1</strain>
    </source>
</reference>
<dbReference type="InterPro" id="IPR010452">
    <property type="entry name" value="Isocitrate_DH_AceK"/>
</dbReference>
<evidence type="ECO:0000256" key="3">
    <source>
        <dbReference type="ARBA" id="ARBA00022527"/>
    </source>
</evidence>
<dbReference type="GO" id="GO:0006097">
    <property type="term" value="P:glyoxylate cycle"/>
    <property type="evidence" value="ECO:0007669"/>
    <property type="project" value="UniProtKB-KW"/>
</dbReference>
<evidence type="ECO:0000256" key="4">
    <source>
        <dbReference type="ARBA" id="ARBA00022532"/>
    </source>
</evidence>
<keyword evidence="1" id="KW-0329">Glyoxylate bypass</keyword>
<dbReference type="RefSeq" id="WP_012633180.1">
    <property type="nucleotide sequence ID" value="NC_011891.1"/>
</dbReference>
<dbReference type="GO" id="GO:0008772">
    <property type="term" value="F:[isocitrate dehydrogenase (NADP+)] kinase activity"/>
    <property type="evidence" value="ECO:0007669"/>
    <property type="project" value="UniProtKB-EC"/>
</dbReference>
<dbReference type="HOGENOM" id="CLU_033804_1_1_7"/>
<dbReference type="EC" id="2.7.11.5" evidence="13"/>
<evidence type="ECO:0000259" key="11">
    <source>
        <dbReference type="Pfam" id="PF06315"/>
    </source>
</evidence>
<dbReference type="PIRSF" id="PIRSF000719">
    <property type="entry name" value="AceK"/>
    <property type="match status" value="1"/>
</dbReference>
<dbReference type="GO" id="GO:0016208">
    <property type="term" value="F:AMP binding"/>
    <property type="evidence" value="ECO:0007669"/>
    <property type="project" value="TreeGrafter"/>
</dbReference>
<evidence type="ECO:0000313" key="13">
    <source>
        <dbReference type="EMBL" id="ACL65266.1"/>
    </source>
</evidence>
<keyword evidence="5 13" id="KW-0808">Transferase</keyword>
<dbReference type="EMBL" id="CP001359">
    <property type="protein sequence ID" value="ACL65266.1"/>
    <property type="molecule type" value="Genomic_DNA"/>
</dbReference>
<keyword evidence="7 13" id="KW-0418">Kinase</keyword>
<proteinExistence type="inferred from homology"/>
<sequence>MLDERGALARGAAEAIRAGYEAYQAERARITARARGRFEARDWAGAQRDARERLDLRDGVVHRTVGEVRAELGGAVQDREVWRRAKEAFEAAAGSRPDFEVAGSFFNSVTRRVFTTVGVDPAIEFLAADAPPPREDPPQHRTFPREATTEALLARVLRATPISASFEDLARDARLAALELDAHVRGLPDRQPIEAVELARPVFYRGKGAYLVGRIRRGRHLTPLVLALAHGERGVALDAILFTEEDVSIVFGFTRSYFHVELERPRAMVAFLSTLLPLKRRSELYTGLGYHKHGKAELYREVTLHLADGEDRFVPARGDRGLVMCVFTLPGLDVIFKVIRDRFAPPKQTTRREVMDRYRHVFRHDRAGRLVDAQEYEHLAFPAGRFAPALLDELRTECGDGVRVADGEVAIRHLYAERRVTPLNLFVREADEWTARQAVLDFGCALRDLAATDTFPGDLLLKNFGVTRHGRVIFYDYDELTRVTDCNFRDLPAAGGGDDGWGGGPDAGYDGGDPPFYVGPADVFPEELLPFLGLTGRLREVFLRAHGELLTGRWWRGIQARLRAGEIVDIFPYREEQRLRHARP</sequence>
<dbReference type="Pfam" id="PF06315">
    <property type="entry name" value="AceK_kinase"/>
    <property type="match status" value="1"/>
</dbReference>
<evidence type="ECO:0000256" key="7">
    <source>
        <dbReference type="ARBA" id="ARBA00022777"/>
    </source>
</evidence>
<feature type="domain" description="Isocitrate dehydrogenase kinase/phosphatase (AceK) kinase" evidence="11">
    <location>
        <begin position="311"/>
        <end position="575"/>
    </location>
</feature>